<protein>
    <submittedName>
        <fullName evidence="6">FAD-dependent oxidoreductase</fullName>
        <ecNumber evidence="6">1.-.-.-</ecNumber>
    </submittedName>
</protein>
<comment type="caution">
    <text evidence="6">The sequence shown here is derived from an EMBL/GenBank/DDBJ whole genome shotgun (WGS) entry which is preliminary data.</text>
</comment>
<dbReference type="PANTHER" id="PTHR13847:SF286">
    <property type="entry name" value="D-AMINO ACID DEHYDROGENASE"/>
    <property type="match status" value="1"/>
</dbReference>
<dbReference type="PANTHER" id="PTHR13847">
    <property type="entry name" value="SARCOSINE DEHYDROGENASE-RELATED"/>
    <property type="match status" value="1"/>
</dbReference>
<sequence>MGSYIIVGAGILGASTAYHLAKLGETVAIIDRKDLGQATEAAAGIICPWLTNRRNKAWYRLVENGAKYYPKLIRELEEAGEKDTGYANVGAINIFDTDEKLDKKMETALKRKENTPEMGEITRLTPAETKALFPPLSEEFGAVHIGGAARVNGASLRDALIRASEKYGAKIERGNASLLFEESQVMGVCVNGKNLFADQVIVTAGAWAHQLLAPLGMQFQVTSQKAQIIHLQIPNTDTSAWPVVMPPYNQYMLTFEGGKVVIGTTHEDNAGFDYRVTMGGVHGILDKALRVAPGLATSTYAETKVGFRPFTPGFLPVIGPVPHTTGLIVANGLGASGLTSGPYLGRELANIAIGQATELDLKDYDVNYAFV</sequence>
<name>A0ABT7LB48_9BACI</name>
<dbReference type="RefSeq" id="WP_285934385.1">
    <property type="nucleotide sequence ID" value="NZ_JASTZU010000063.1"/>
</dbReference>
<dbReference type="EMBL" id="JASTZU010000063">
    <property type="protein sequence ID" value="MDL4843093.1"/>
    <property type="molecule type" value="Genomic_DNA"/>
</dbReference>
<evidence type="ECO:0000256" key="1">
    <source>
        <dbReference type="ARBA" id="ARBA00001974"/>
    </source>
</evidence>
<dbReference type="SUPFAM" id="SSF54373">
    <property type="entry name" value="FAD-linked reductases, C-terminal domain"/>
    <property type="match status" value="1"/>
</dbReference>
<accession>A0ABT7LB48</accession>
<comment type="cofactor">
    <cofactor evidence="1">
        <name>FAD</name>
        <dbReference type="ChEBI" id="CHEBI:57692"/>
    </cofactor>
</comment>
<organism evidence="6 7">
    <name type="scientific">Aquibacillus rhizosphaerae</name>
    <dbReference type="NCBI Taxonomy" id="3051431"/>
    <lineage>
        <taxon>Bacteria</taxon>
        <taxon>Bacillati</taxon>
        <taxon>Bacillota</taxon>
        <taxon>Bacilli</taxon>
        <taxon>Bacillales</taxon>
        <taxon>Bacillaceae</taxon>
        <taxon>Aquibacillus</taxon>
    </lineage>
</organism>
<gene>
    <name evidence="6" type="ORF">QQS35_21885</name>
</gene>
<reference evidence="6 7" key="1">
    <citation type="submission" date="2023-06" db="EMBL/GenBank/DDBJ databases">
        <title>Aquibacillus rhizosphaerae LR5S19.</title>
        <authorList>
            <person name="Sun J.-Q."/>
        </authorList>
    </citation>
    <scope>NUCLEOTIDE SEQUENCE [LARGE SCALE GENOMIC DNA]</scope>
    <source>
        <strain evidence="6 7">LR5S19</strain>
    </source>
</reference>
<evidence type="ECO:0000256" key="4">
    <source>
        <dbReference type="ARBA" id="ARBA00023002"/>
    </source>
</evidence>
<evidence type="ECO:0000256" key="2">
    <source>
        <dbReference type="ARBA" id="ARBA00009410"/>
    </source>
</evidence>
<evidence type="ECO:0000313" key="7">
    <source>
        <dbReference type="Proteomes" id="UP001235343"/>
    </source>
</evidence>
<proteinExistence type="inferred from homology"/>
<keyword evidence="3" id="KW-0285">Flavoprotein</keyword>
<dbReference type="EC" id="1.-.-.-" evidence="6"/>
<dbReference type="InterPro" id="IPR006076">
    <property type="entry name" value="FAD-dep_OxRdtase"/>
</dbReference>
<comment type="similarity">
    <text evidence="2">Belongs to the DadA oxidoreductase family.</text>
</comment>
<dbReference type="Gene3D" id="3.50.50.60">
    <property type="entry name" value="FAD/NAD(P)-binding domain"/>
    <property type="match status" value="1"/>
</dbReference>
<dbReference type="InterPro" id="IPR036188">
    <property type="entry name" value="FAD/NAD-bd_sf"/>
</dbReference>
<evidence type="ECO:0000256" key="3">
    <source>
        <dbReference type="ARBA" id="ARBA00022630"/>
    </source>
</evidence>
<evidence type="ECO:0000259" key="5">
    <source>
        <dbReference type="Pfam" id="PF01266"/>
    </source>
</evidence>
<dbReference type="Gene3D" id="3.30.9.10">
    <property type="entry name" value="D-Amino Acid Oxidase, subunit A, domain 2"/>
    <property type="match status" value="1"/>
</dbReference>
<dbReference type="Pfam" id="PF01266">
    <property type="entry name" value="DAO"/>
    <property type="match status" value="1"/>
</dbReference>
<dbReference type="GO" id="GO:0016491">
    <property type="term" value="F:oxidoreductase activity"/>
    <property type="evidence" value="ECO:0007669"/>
    <property type="project" value="UniProtKB-KW"/>
</dbReference>
<keyword evidence="4 6" id="KW-0560">Oxidoreductase</keyword>
<feature type="domain" description="FAD dependent oxidoreductase" evidence="5">
    <location>
        <begin position="4"/>
        <end position="350"/>
    </location>
</feature>
<dbReference type="Proteomes" id="UP001235343">
    <property type="component" value="Unassembled WGS sequence"/>
</dbReference>
<keyword evidence="7" id="KW-1185">Reference proteome</keyword>
<dbReference type="SUPFAM" id="SSF51905">
    <property type="entry name" value="FAD/NAD(P)-binding domain"/>
    <property type="match status" value="1"/>
</dbReference>
<evidence type="ECO:0000313" key="6">
    <source>
        <dbReference type="EMBL" id="MDL4843093.1"/>
    </source>
</evidence>